<evidence type="ECO:0000313" key="5">
    <source>
        <dbReference type="Proteomes" id="UP000230790"/>
    </source>
</evidence>
<feature type="region of interest" description="Disordered" evidence="2">
    <location>
        <begin position="95"/>
        <end position="118"/>
    </location>
</feature>
<evidence type="ECO:0000259" key="3">
    <source>
        <dbReference type="Pfam" id="PF03787"/>
    </source>
</evidence>
<sequence length="288" mass="31475">VKGVVRRAAEELASGLWEMDRGWKGLDQPAFTLITGSDKKQRQIALSAIDALFGREPPSGDADAVRGALSFWDVIPQIKGDSLMVEIMTPHQSHYYQEKQERKSGDSITPHDSGQPNPIAFLTVPPGSHFTFCVTCDMAHLNRLAPHLAQADPASGKPRWQLLIEAAFEHAFQWLGFGAKTAVGYGAMETAAMRQARLEEQKRRDEAVRAEQEAQSTVAWPGSRLKFNRANKALTAEKDGKTAIALAPQGEALLASLPPEVRKKVETNQFVKVTAYVSGSSLVKVEAS</sequence>
<protein>
    <submittedName>
        <fullName evidence="4">Type III-B CRISPR module RAMP protein Cmr6</fullName>
    </submittedName>
</protein>
<evidence type="ECO:0000313" key="4">
    <source>
        <dbReference type="EMBL" id="PJF46561.1"/>
    </source>
</evidence>
<dbReference type="InterPro" id="IPR005537">
    <property type="entry name" value="RAMP_III_fam"/>
</dbReference>
<feature type="non-terminal residue" evidence="4">
    <location>
        <position position="1"/>
    </location>
</feature>
<dbReference type="Pfam" id="PF03787">
    <property type="entry name" value="RAMPs"/>
    <property type="match status" value="1"/>
</dbReference>
<dbReference type="NCBIfam" id="TIGR01898">
    <property type="entry name" value="cas_TM1791_cmr6"/>
    <property type="match status" value="1"/>
</dbReference>
<evidence type="ECO:0000256" key="1">
    <source>
        <dbReference type="ARBA" id="ARBA00023118"/>
    </source>
</evidence>
<feature type="compositionally biased region" description="Basic and acidic residues" evidence="2">
    <location>
        <begin position="96"/>
        <end position="105"/>
    </location>
</feature>
<dbReference type="InterPro" id="IPR010172">
    <property type="entry name" value="CRISPR-assoc_prot_TM1791"/>
</dbReference>
<dbReference type="GO" id="GO:0051607">
    <property type="term" value="P:defense response to virus"/>
    <property type="evidence" value="ECO:0007669"/>
    <property type="project" value="UniProtKB-KW"/>
</dbReference>
<dbReference type="Proteomes" id="UP000230790">
    <property type="component" value="Unassembled WGS sequence"/>
</dbReference>
<keyword evidence="1" id="KW-0051">Antiviral defense</keyword>
<comment type="caution">
    <text evidence="4">The sequence shown here is derived from an EMBL/GenBank/DDBJ whole genome shotgun (WGS) entry which is preliminary data.</text>
</comment>
<evidence type="ECO:0000256" key="2">
    <source>
        <dbReference type="SAM" id="MobiDB-lite"/>
    </source>
</evidence>
<gene>
    <name evidence="4" type="primary">cmr6</name>
    <name evidence="4" type="ORF">CUN48_13165</name>
</gene>
<feature type="compositionally biased region" description="Polar residues" evidence="2">
    <location>
        <begin position="106"/>
        <end position="116"/>
    </location>
</feature>
<feature type="domain" description="CRISPR type III-associated protein" evidence="3">
    <location>
        <begin position="1"/>
        <end position="189"/>
    </location>
</feature>
<dbReference type="EMBL" id="PGTN01000142">
    <property type="protein sequence ID" value="PJF46561.1"/>
    <property type="molecule type" value="Genomic_DNA"/>
</dbReference>
<dbReference type="AlphaFoldDB" id="A0A2M8Q9U0"/>
<name>A0A2M8Q9U0_9CHLR</name>
<accession>A0A2M8Q9U0</accession>
<reference evidence="4 5" key="1">
    <citation type="submission" date="2017-11" db="EMBL/GenBank/DDBJ databases">
        <title>Evolution of Phototrophy in the Chloroflexi Phylum Driven by Horizontal Gene Transfer.</title>
        <authorList>
            <person name="Ward L.M."/>
            <person name="Hemp J."/>
            <person name="Shih P.M."/>
            <person name="Mcglynn S.E."/>
            <person name="Fischer W."/>
        </authorList>
    </citation>
    <scope>NUCLEOTIDE SEQUENCE [LARGE SCALE GENOMIC DNA]</scope>
    <source>
        <strain evidence="4">JP3_7</strain>
    </source>
</reference>
<organism evidence="4 5">
    <name type="scientific">Candidatus Thermofonsia Clade 3 bacterium</name>
    <dbReference type="NCBI Taxonomy" id="2364212"/>
    <lineage>
        <taxon>Bacteria</taxon>
        <taxon>Bacillati</taxon>
        <taxon>Chloroflexota</taxon>
        <taxon>Candidatus Thermofontia</taxon>
        <taxon>Candidatus Thermofonsia Clade 3</taxon>
    </lineage>
</organism>
<proteinExistence type="predicted"/>